<dbReference type="SUPFAM" id="SSF53756">
    <property type="entry name" value="UDP-Glycosyltransferase/glycogen phosphorylase"/>
    <property type="match status" value="1"/>
</dbReference>
<accession>A0A2U2XEV2</accession>
<dbReference type="EMBL" id="QFRJ01000002">
    <property type="protein sequence ID" value="PWH86231.1"/>
    <property type="molecule type" value="Genomic_DNA"/>
</dbReference>
<evidence type="ECO:0008006" key="3">
    <source>
        <dbReference type="Google" id="ProtNLM"/>
    </source>
</evidence>
<dbReference type="OrthoDB" id="1059846at2"/>
<dbReference type="PANTHER" id="PTHR12526">
    <property type="entry name" value="GLYCOSYLTRANSFERASE"/>
    <property type="match status" value="1"/>
</dbReference>
<comment type="caution">
    <text evidence="1">The sequence shown here is derived from an EMBL/GenBank/DDBJ whole genome shotgun (WGS) entry which is preliminary data.</text>
</comment>
<dbReference type="Proteomes" id="UP000245370">
    <property type="component" value="Unassembled WGS sequence"/>
</dbReference>
<proteinExistence type="predicted"/>
<dbReference type="Gene3D" id="3.40.50.2000">
    <property type="entry name" value="Glycogen Phosphorylase B"/>
    <property type="match status" value="2"/>
</dbReference>
<name>A0A2U2XEV2_9FLAO</name>
<dbReference type="PANTHER" id="PTHR12526:SF630">
    <property type="entry name" value="GLYCOSYLTRANSFERASE"/>
    <property type="match status" value="1"/>
</dbReference>
<gene>
    <name evidence="1" type="ORF">DIT68_03030</name>
</gene>
<evidence type="ECO:0000313" key="1">
    <source>
        <dbReference type="EMBL" id="PWH86231.1"/>
    </source>
</evidence>
<reference evidence="1 2" key="1">
    <citation type="submission" date="2018-05" db="EMBL/GenBank/DDBJ databases">
        <title>Brumimicrobium oceani sp. nov., isolated from coastal sediment.</title>
        <authorList>
            <person name="Kou Y."/>
        </authorList>
    </citation>
    <scope>NUCLEOTIDE SEQUENCE [LARGE SCALE GENOMIC DNA]</scope>
    <source>
        <strain evidence="1 2">C305</strain>
    </source>
</reference>
<organism evidence="1 2">
    <name type="scientific">Brumimicrobium oceani</name>
    <dbReference type="NCBI Taxonomy" id="2100725"/>
    <lineage>
        <taxon>Bacteria</taxon>
        <taxon>Pseudomonadati</taxon>
        <taxon>Bacteroidota</taxon>
        <taxon>Flavobacteriia</taxon>
        <taxon>Flavobacteriales</taxon>
        <taxon>Crocinitomicaceae</taxon>
        <taxon>Brumimicrobium</taxon>
    </lineage>
</organism>
<reference evidence="1 2" key="2">
    <citation type="submission" date="2018-05" db="EMBL/GenBank/DDBJ databases">
        <authorList>
            <person name="Lanie J.A."/>
            <person name="Ng W.-L."/>
            <person name="Kazmierczak K.M."/>
            <person name="Andrzejewski T.M."/>
            <person name="Davidsen T.M."/>
            <person name="Wayne K.J."/>
            <person name="Tettelin H."/>
            <person name="Glass J.I."/>
            <person name="Rusch D."/>
            <person name="Podicherti R."/>
            <person name="Tsui H.-C.T."/>
            <person name="Winkler M.E."/>
        </authorList>
    </citation>
    <scope>NUCLEOTIDE SEQUENCE [LARGE SCALE GENOMIC DNA]</scope>
    <source>
        <strain evidence="1 2">C305</strain>
    </source>
</reference>
<dbReference type="CDD" id="cd03801">
    <property type="entry name" value="GT4_PimA-like"/>
    <property type="match status" value="1"/>
</dbReference>
<evidence type="ECO:0000313" key="2">
    <source>
        <dbReference type="Proteomes" id="UP000245370"/>
    </source>
</evidence>
<dbReference type="Pfam" id="PF13692">
    <property type="entry name" value="Glyco_trans_1_4"/>
    <property type="match status" value="1"/>
</dbReference>
<sequence length="390" mass="44643">MLKVFHFSNKPPFPLKDGGCIAISSILKSLLSTPSLKVTHFTLYTHKHTFSAESYPESWLSRMDVHAGYVDTKTNIWGALSHLIRNKSYNVSRFYDKGIAKNVKEELDRGNYNVAILESIYLLPYLQLFKEKGIKVIVRTHNIEHQIWAGMSENTPSLLKGWYYRKLAKQLLTFEVNELSKVDGIISITEEDAKFFQQFEPKVMTTAIPTSVKTNFPPADYSKSDFYFLGAMDWMPNQEGIQWMIKEVIPEGLKGTQFYVGGKSLKKEEFSHPTLVNCGEIKNAIEFISDHGICIIPMQSGSGLKIKLLENMAMGKPIITTSEGIRGVNISHNKEVLVADDPNEFRELMYKLHLDEKLRKKLGTQSKLYIRNNYSEEKITRRLLAFIKDI</sequence>
<dbReference type="RefSeq" id="WP_109358349.1">
    <property type="nucleotide sequence ID" value="NZ_QFRJ01000002.1"/>
</dbReference>
<keyword evidence="2" id="KW-1185">Reference proteome</keyword>
<protein>
    <recommendedName>
        <fullName evidence="3">Glycosyltransferase subfamily 4-like N-terminal domain-containing protein</fullName>
    </recommendedName>
</protein>
<dbReference type="AlphaFoldDB" id="A0A2U2XEV2"/>